<dbReference type="AlphaFoldDB" id="A0A1Y3CIS1"/>
<organism evidence="1 2">
    <name type="scientific">Acinetobacter silvestris</name>
    <dbReference type="NCBI Taxonomy" id="1977882"/>
    <lineage>
        <taxon>Bacteria</taxon>
        <taxon>Pseudomonadati</taxon>
        <taxon>Pseudomonadota</taxon>
        <taxon>Gammaproteobacteria</taxon>
        <taxon>Moraxellales</taxon>
        <taxon>Moraxellaceae</taxon>
        <taxon>Acinetobacter</taxon>
    </lineage>
</organism>
<comment type="caution">
    <text evidence="1">The sequence shown here is derived from an EMBL/GenBank/DDBJ whole genome shotgun (WGS) entry which is preliminary data.</text>
</comment>
<reference evidence="1 2" key="1">
    <citation type="submission" date="2017-04" db="EMBL/GenBank/DDBJ databases">
        <title>High diversity of culturable Acinetobacter species in natural soil and water ecosystems.</title>
        <authorList>
            <person name="Nemec A."/>
            <person name="Radolfova-Krizova L."/>
        </authorList>
    </citation>
    <scope>NUCLEOTIDE SEQUENCE [LARGE SCALE GENOMIC DNA]</scope>
    <source>
        <strain evidence="1 2">ANC 4999</strain>
    </source>
</reference>
<proteinExistence type="predicted"/>
<protein>
    <submittedName>
        <fullName evidence="1">Uncharacterized protein</fullName>
    </submittedName>
</protein>
<dbReference type="STRING" id="1977882.B9T28_09600"/>
<keyword evidence="2" id="KW-1185">Reference proteome</keyword>
<sequence length="65" mass="7675">MNNVIADLIRRANIINCEKTLILWSFNFRVIGLPLYLRNIKNFNEKVFLLSLFYRMKGELLGEAN</sequence>
<name>A0A1Y3CIS1_9GAMM</name>
<evidence type="ECO:0000313" key="2">
    <source>
        <dbReference type="Proteomes" id="UP000242765"/>
    </source>
</evidence>
<dbReference type="Proteomes" id="UP000242765">
    <property type="component" value="Unassembled WGS sequence"/>
</dbReference>
<evidence type="ECO:0000313" key="1">
    <source>
        <dbReference type="EMBL" id="OTG65043.1"/>
    </source>
</evidence>
<gene>
    <name evidence="1" type="ORF">B9T28_09600</name>
</gene>
<dbReference type="EMBL" id="NEGB01000005">
    <property type="protein sequence ID" value="OTG65043.1"/>
    <property type="molecule type" value="Genomic_DNA"/>
</dbReference>
<accession>A0A1Y3CIS1</accession>